<evidence type="ECO:0000259" key="1">
    <source>
        <dbReference type="PROSITE" id="PS50146"/>
    </source>
</evidence>
<gene>
    <name evidence="2" type="ORF">HETIRDRAFT_470663</name>
</gene>
<dbReference type="GO" id="GO:0001727">
    <property type="term" value="F:lipid kinase activity"/>
    <property type="evidence" value="ECO:0007669"/>
    <property type="project" value="TreeGrafter"/>
</dbReference>
<dbReference type="STRING" id="747525.W4KKI6"/>
<dbReference type="GO" id="GO:0016020">
    <property type="term" value="C:membrane"/>
    <property type="evidence" value="ECO:0007669"/>
    <property type="project" value="TreeGrafter"/>
</dbReference>
<dbReference type="PROSITE" id="PS50146">
    <property type="entry name" value="DAGK"/>
    <property type="match status" value="1"/>
</dbReference>
<organism evidence="2 3">
    <name type="scientific">Heterobasidion irregulare (strain TC 32-1)</name>
    <dbReference type="NCBI Taxonomy" id="747525"/>
    <lineage>
        <taxon>Eukaryota</taxon>
        <taxon>Fungi</taxon>
        <taxon>Dikarya</taxon>
        <taxon>Basidiomycota</taxon>
        <taxon>Agaricomycotina</taxon>
        <taxon>Agaricomycetes</taxon>
        <taxon>Russulales</taxon>
        <taxon>Bondarzewiaceae</taxon>
        <taxon>Heterobasidion</taxon>
        <taxon>Heterobasidion annosum species complex</taxon>
    </lineage>
</organism>
<dbReference type="RefSeq" id="XP_009542428.1">
    <property type="nucleotide sequence ID" value="XM_009544133.1"/>
</dbReference>
<name>W4KKI6_HETIT</name>
<dbReference type="InterPro" id="IPR017438">
    <property type="entry name" value="ATP-NAD_kinase_N"/>
</dbReference>
<dbReference type="HOGENOM" id="CLU_048757_0_0_1"/>
<accession>W4KKI6</accession>
<dbReference type="InterPro" id="IPR001206">
    <property type="entry name" value="Diacylglycerol_kinase_cat_dom"/>
</dbReference>
<proteinExistence type="predicted"/>
<dbReference type="PANTHER" id="PTHR12358:SF105">
    <property type="entry name" value="DAGKC DOMAIN-CONTAINING PROTEIN"/>
    <property type="match status" value="1"/>
</dbReference>
<dbReference type="eggNOG" id="ENOG502S4SP">
    <property type="taxonomic scope" value="Eukaryota"/>
</dbReference>
<dbReference type="KEGG" id="hir:HETIRDRAFT_470663"/>
<dbReference type="GO" id="GO:0005737">
    <property type="term" value="C:cytoplasm"/>
    <property type="evidence" value="ECO:0007669"/>
    <property type="project" value="TreeGrafter"/>
</dbReference>
<evidence type="ECO:0000313" key="3">
    <source>
        <dbReference type="Proteomes" id="UP000030671"/>
    </source>
</evidence>
<dbReference type="PANTHER" id="PTHR12358">
    <property type="entry name" value="SPHINGOSINE KINASE"/>
    <property type="match status" value="1"/>
</dbReference>
<dbReference type="Pfam" id="PF00781">
    <property type="entry name" value="DAGK_cat"/>
    <property type="match status" value="1"/>
</dbReference>
<dbReference type="OrthoDB" id="336240at2759"/>
<dbReference type="GO" id="GO:0046512">
    <property type="term" value="P:sphingosine biosynthetic process"/>
    <property type="evidence" value="ECO:0007669"/>
    <property type="project" value="TreeGrafter"/>
</dbReference>
<dbReference type="EMBL" id="KI925455">
    <property type="protein sequence ID" value="ETW85581.1"/>
    <property type="molecule type" value="Genomic_DNA"/>
</dbReference>
<dbReference type="SUPFAM" id="SSF111331">
    <property type="entry name" value="NAD kinase/diacylglycerol kinase-like"/>
    <property type="match status" value="1"/>
</dbReference>
<dbReference type="GeneID" id="20677356"/>
<protein>
    <recommendedName>
        <fullName evidence="1">DAGKc domain-containing protein</fullName>
    </recommendedName>
</protein>
<dbReference type="InterPro" id="IPR016064">
    <property type="entry name" value="NAD/diacylglycerol_kinase_sf"/>
</dbReference>
<feature type="domain" description="DAGKc" evidence="1">
    <location>
        <begin position="1"/>
        <end position="113"/>
    </location>
</feature>
<evidence type="ECO:0000313" key="2">
    <source>
        <dbReference type="EMBL" id="ETW85581.1"/>
    </source>
</evidence>
<sequence length="408" mass="44283">MPLLVLYNPVSGNSSGKQIVEEHILPLLSKHGKVTDRVVSTERPGHAGSLVVNFIDQFPAKDRVVIDIVLVSGDGTLHEIVNLLDEECARRGDSKPFPRFRIALIPGGTANALHSSFFPQSTGTETSSHQFASLDAFLGPTPSAKTLTLSHTVITPPHASSQDSETRAHTSVVSVVVTSTSLHASILHDSEALRKGMPGIERFKVAAQQNATRWYHSRVRLLPFPPSSSVQRYDPVTDAFVPVSEAETELDGPFAYFLSTINVDRLEPAFRISPLARSHPSASTNHEDGAIDVVVVRPKRDPSVKDETEETRTRFTGKAWQVLGSAYADGAHVKLRYGAEGEVGEGGIGLPVVEYFRVGGWEWIPDKADEEARLLCADGTIFTIPPGGKALSMILSQTSHKLDLAVYI</sequence>
<dbReference type="AlphaFoldDB" id="W4KKI6"/>
<dbReference type="Gene3D" id="3.40.50.10330">
    <property type="entry name" value="Probable inorganic polyphosphate/atp-NAD kinase, domain 1"/>
    <property type="match status" value="1"/>
</dbReference>
<keyword evidence="3" id="KW-1185">Reference proteome</keyword>
<dbReference type="Gene3D" id="2.60.200.40">
    <property type="match status" value="1"/>
</dbReference>
<dbReference type="InterPro" id="IPR050187">
    <property type="entry name" value="Lipid_Phosphate_FormReg"/>
</dbReference>
<dbReference type="Proteomes" id="UP000030671">
    <property type="component" value="Unassembled WGS sequence"/>
</dbReference>
<dbReference type="InParanoid" id="W4KKI6"/>
<reference evidence="2 3" key="1">
    <citation type="journal article" date="2012" name="New Phytol.">
        <title>Insight into trade-off between wood decay and parasitism from the genome of a fungal forest pathogen.</title>
        <authorList>
            <person name="Olson A."/>
            <person name="Aerts A."/>
            <person name="Asiegbu F."/>
            <person name="Belbahri L."/>
            <person name="Bouzid O."/>
            <person name="Broberg A."/>
            <person name="Canback B."/>
            <person name="Coutinho P.M."/>
            <person name="Cullen D."/>
            <person name="Dalman K."/>
            <person name="Deflorio G."/>
            <person name="van Diepen L.T."/>
            <person name="Dunand C."/>
            <person name="Duplessis S."/>
            <person name="Durling M."/>
            <person name="Gonthier P."/>
            <person name="Grimwood J."/>
            <person name="Fossdal C.G."/>
            <person name="Hansson D."/>
            <person name="Henrissat B."/>
            <person name="Hietala A."/>
            <person name="Himmelstrand K."/>
            <person name="Hoffmeister D."/>
            <person name="Hogberg N."/>
            <person name="James T.Y."/>
            <person name="Karlsson M."/>
            <person name="Kohler A."/>
            <person name="Kues U."/>
            <person name="Lee Y.H."/>
            <person name="Lin Y.C."/>
            <person name="Lind M."/>
            <person name="Lindquist E."/>
            <person name="Lombard V."/>
            <person name="Lucas S."/>
            <person name="Lunden K."/>
            <person name="Morin E."/>
            <person name="Murat C."/>
            <person name="Park J."/>
            <person name="Raffaello T."/>
            <person name="Rouze P."/>
            <person name="Salamov A."/>
            <person name="Schmutz J."/>
            <person name="Solheim H."/>
            <person name="Stahlberg J."/>
            <person name="Velez H."/>
            <person name="de Vries R.P."/>
            <person name="Wiebenga A."/>
            <person name="Woodward S."/>
            <person name="Yakovlev I."/>
            <person name="Garbelotto M."/>
            <person name="Martin F."/>
            <person name="Grigoriev I.V."/>
            <person name="Stenlid J."/>
        </authorList>
    </citation>
    <scope>NUCLEOTIDE SEQUENCE [LARGE SCALE GENOMIC DNA]</scope>
    <source>
        <strain evidence="2 3">TC 32-1</strain>
    </source>
</reference>